<dbReference type="EMBL" id="MW142017">
    <property type="protein sequence ID" value="QRM13753.1"/>
    <property type="molecule type" value="Genomic_DNA"/>
</dbReference>
<name>A0A891M193_FOWPV</name>
<protein>
    <submittedName>
        <fullName evidence="1">Uncharacterized protein</fullName>
    </submittedName>
</protein>
<dbReference type="Proteomes" id="UP000627101">
    <property type="component" value="Segment"/>
</dbReference>
<accession>A0A891M193</accession>
<evidence type="ECO:0000313" key="1">
    <source>
        <dbReference type="EMBL" id="QRM13753.1"/>
    </source>
</evidence>
<organismHost>
    <name type="scientific">Vertebrata</name>
    <name type="common">vertebrates</name>
    <dbReference type="NCBI Taxonomy" id="7742"/>
</organismHost>
<organism evidence="1">
    <name type="scientific">Fowlpox virus</name>
    <name type="common">FPV</name>
    <dbReference type="NCBI Taxonomy" id="10261"/>
    <lineage>
        <taxon>Viruses</taxon>
        <taxon>Varidnaviria</taxon>
        <taxon>Bamfordvirae</taxon>
        <taxon>Nucleocytoviricota</taxon>
        <taxon>Pokkesviricetes</taxon>
        <taxon>Chitovirales</taxon>
        <taxon>Poxviridae</taxon>
        <taxon>Chordopoxvirinae</taxon>
        <taxon>Avipoxvirus</taxon>
        <taxon>Avipoxvirus fowlpox</taxon>
    </lineage>
</organism>
<reference evidence="1" key="1">
    <citation type="journal article" date="2021" name="Arch. Virol.">
        <title>Characterisation of an Australian fowlpox virus carrying a near-full-length provirus of reticuloendotheliosis virus.</title>
        <authorList>
            <person name="Sarker S."/>
            <person name="Athukorala A."/>
            <person name="Bowden T.R."/>
            <person name="Boyle D.B."/>
        </authorList>
    </citation>
    <scope>NUCLEOTIDE SEQUENCE</scope>
    <source>
        <strain evidence="1">FWPV-S</strain>
    </source>
</reference>
<sequence length="51" mass="6102">MVKWLFLVDPSNKRSYRSDKLNGFGPICISVTNWKLIHILFLDKILYRRCC</sequence>
<proteinExistence type="predicted"/>